<dbReference type="RefSeq" id="WP_072892377.1">
    <property type="nucleotide sequence ID" value="NZ_FQVM01000001.1"/>
</dbReference>
<dbReference type="PROSITE" id="PS50893">
    <property type="entry name" value="ABC_TRANSPORTER_2"/>
    <property type="match status" value="1"/>
</dbReference>
<dbReference type="GO" id="GO:0005524">
    <property type="term" value="F:ATP binding"/>
    <property type="evidence" value="ECO:0007669"/>
    <property type="project" value="UniProtKB-KW"/>
</dbReference>
<dbReference type="AlphaFoldDB" id="A0A1M4SXL1"/>
<evidence type="ECO:0000313" key="6">
    <source>
        <dbReference type="Proteomes" id="UP000184035"/>
    </source>
</evidence>
<dbReference type="STRING" id="1533.SAMN05443638_101224"/>
<dbReference type="SMART" id="SM00382">
    <property type="entry name" value="AAA"/>
    <property type="match status" value="1"/>
</dbReference>
<dbReference type="InterPro" id="IPR003439">
    <property type="entry name" value="ABC_transporter-like_ATP-bd"/>
</dbReference>
<evidence type="ECO:0000256" key="2">
    <source>
        <dbReference type="ARBA" id="ARBA00022741"/>
    </source>
</evidence>
<dbReference type="InterPro" id="IPR003593">
    <property type="entry name" value="AAA+_ATPase"/>
</dbReference>
<dbReference type="InterPro" id="IPR027417">
    <property type="entry name" value="P-loop_NTPase"/>
</dbReference>
<dbReference type="OrthoDB" id="9801958at2"/>
<keyword evidence="2" id="KW-0547">Nucleotide-binding</keyword>
<dbReference type="Proteomes" id="UP000184035">
    <property type="component" value="Unassembled WGS sequence"/>
</dbReference>
<dbReference type="PANTHER" id="PTHR42781">
    <property type="entry name" value="SPERMIDINE/PUTRESCINE IMPORT ATP-BINDING PROTEIN POTA"/>
    <property type="match status" value="1"/>
</dbReference>
<dbReference type="PROSITE" id="PS00211">
    <property type="entry name" value="ABC_TRANSPORTER_1"/>
    <property type="match status" value="1"/>
</dbReference>
<reference evidence="5 6" key="1">
    <citation type="submission" date="2016-11" db="EMBL/GenBank/DDBJ databases">
        <authorList>
            <person name="Jaros S."/>
            <person name="Januszkiewicz K."/>
            <person name="Wedrychowicz H."/>
        </authorList>
    </citation>
    <scope>NUCLEOTIDE SEQUENCE [LARGE SCALE GENOMIC DNA]</scope>
    <source>
        <strain evidence="5 6">DSM 2631</strain>
    </source>
</reference>
<dbReference type="Pfam" id="PF00005">
    <property type="entry name" value="ABC_tran"/>
    <property type="match status" value="1"/>
</dbReference>
<accession>A0A1M4SXL1</accession>
<evidence type="ECO:0000259" key="4">
    <source>
        <dbReference type="PROSITE" id="PS50893"/>
    </source>
</evidence>
<dbReference type="InterPro" id="IPR017871">
    <property type="entry name" value="ABC_transporter-like_CS"/>
</dbReference>
<sequence length="205" mass="23950">MNGEVSYGVKIRNLQKRFKDKIVFKDLTLNFEKNKITCILGPSGIGKTTLLNLISGDMNPDRGFITVEENLISYVFQEDRLIPWFNIYDNISFVLKSYLDKKSIEDKINKYLGLVKLQDVKYKFPKELSGGMRRRVALARAFSYDSNLLLMDEPFKGLDKELKYDIMRDFLTLWKEEKKTVIMVTHDEEEAKFLNGNTIRLRGEL</sequence>
<dbReference type="Gene3D" id="3.40.50.300">
    <property type="entry name" value="P-loop containing nucleotide triphosphate hydrolases"/>
    <property type="match status" value="1"/>
</dbReference>
<gene>
    <name evidence="5" type="ORF">SAMN05443638_101224</name>
</gene>
<evidence type="ECO:0000256" key="3">
    <source>
        <dbReference type="ARBA" id="ARBA00022840"/>
    </source>
</evidence>
<organism evidence="5 6">
    <name type="scientific">Clostridium fallax</name>
    <dbReference type="NCBI Taxonomy" id="1533"/>
    <lineage>
        <taxon>Bacteria</taxon>
        <taxon>Bacillati</taxon>
        <taxon>Bacillota</taxon>
        <taxon>Clostridia</taxon>
        <taxon>Eubacteriales</taxon>
        <taxon>Clostridiaceae</taxon>
        <taxon>Clostridium</taxon>
    </lineage>
</organism>
<proteinExistence type="predicted"/>
<keyword evidence="3 5" id="KW-0067">ATP-binding</keyword>
<keyword evidence="6" id="KW-1185">Reference proteome</keyword>
<dbReference type="EMBL" id="FQVM01000001">
    <property type="protein sequence ID" value="SHE36936.1"/>
    <property type="molecule type" value="Genomic_DNA"/>
</dbReference>
<evidence type="ECO:0000256" key="1">
    <source>
        <dbReference type="ARBA" id="ARBA00022448"/>
    </source>
</evidence>
<dbReference type="PANTHER" id="PTHR42781:SF8">
    <property type="entry name" value="BICARBONATE TRANSPORT ATP-BINDING PROTEIN CMPC"/>
    <property type="match status" value="1"/>
</dbReference>
<evidence type="ECO:0000313" key="5">
    <source>
        <dbReference type="EMBL" id="SHE36936.1"/>
    </source>
</evidence>
<protein>
    <submittedName>
        <fullName evidence="5">NitT/TauT family transport system ATP-binding protein</fullName>
    </submittedName>
</protein>
<feature type="domain" description="ABC transporter" evidence="4">
    <location>
        <begin position="9"/>
        <end position="205"/>
    </location>
</feature>
<dbReference type="SUPFAM" id="SSF52540">
    <property type="entry name" value="P-loop containing nucleoside triphosphate hydrolases"/>
    <property type="match status" value="1"/>
</dbReference>
<name>A0A1M4SXL1_9CLOT</name>
<dbReference type="GO" id="GO:0016887">
    <property type="term" value="F:ATP hydrolysis activity"/>
    <property type="evidence" value="ECO:0007669"/>
    <property type="project" value="InterPro"/>
</dbReference>
<dbReference type="InterPro" id="IPR050093">
    <property type="entry name" value="ABC_SmlMolc_Importer"/>
</dbReference>
<keyword evidence="1" id="KW-0813">Transport</keyword>